<dbReference type="RefSeq" id="WP_184809952.1">
    <property type="nucleotide sequence ID" value="NZ_JACHJQ010000002.1"/>
</dbReference>
<evidence type="ECO:0000313" key="2">
    <source>
        <dbReference type="Proteomes" id="UP000520767"/>
    </source>
</evidence>
<dbReference type="Proteomes" id="UP000520767">
    <property type="component" value="Unassembled WGS sequence"/>
</dbReference>
<protein>
    <submittedName>
        <fullName evidence="1">Uncharacterized protein</fullName>
    </submittedName>
</protein>
<evidence type="ECO:0000313" key="1">
    <source>
        <dbReference type="EMBL" id="MBB4905772.1"/>
    </source>
</evidence>
<gene>
    <name evidence="1" type="ORF">FHR82_001989</name>
</gene>
<dbReference type="AlphaFoldDB" id="A0A7W7VD50"/>
<sequence length="138" mass="14498">MGLFGNRKSRAERGAEIANKVASGKGFYGRMTKAFVGAEDFARIQGAVGAFNNGADVQAMIAAGVPTVRATVVSIQDTGQLVNFDPVVDLLVQLPDESRVAVRTLVSKLHIPRNGDAVRLVADPRAPGAYLYAGPAES</sequence>
<organism evidence="1 2">
    <name type="scientific">Actinophytocola algeriensis</name>
    <dbReference type="NCBI Taxonomy" id="1768010"/>
    <lineage>
        <taxon>Bacteria</taxon>
        <taxon>Bacillati</taxon>
        <taxon>Actinomycetota</taxon>
        <taxon>Actinomycetes</taxon>
        <taxon>Pseudonocardiales</taxon>
        <taxon>Pseudonocardiaceae</taxon>
    </lineage>
</organism>
<keyword evidence="2" id="KW-1185">Reference proteome</keyword>
<accession>A0A7W7VD50</accession>
<dbReference type="EMBL" id="JACHJQ010000002">
    <property type="protein sequence ID" value="MBB4905772.1"/>
    <property type="molecule type" value="Genomic_DNA"/>
</dbReference>
<comment type="caution">
    <text evidence="1">The sequence shown here is derived from an EMBL/GenBank/DDBJ whole genome shotgun (WGS) entry which is preliminary data.</text>
</comment>
<name>A0A7W7VD50_9PSEU</name>
<reference evidence="1 2" key="1">
    <citation type="submission" date="2020-08" db="EMBL/GenBank/DDBJ databases">
        <title>Genomic Encyclopedia of Type Strains, Phase III (KMG-III): the genomes of soil and plant-associated and newly described type strains.</title>
        <authorList>
            <person name="Whitman W."/>
        </authorList>
    </citation>
    <scope>NUCLEOTIDE SEQUENCE [LARGE SCALE GENOMIC DNA]</scope>
    <source>
        <strain evidence="1 2">CECT 8960</strain>
    </source>
</reference>
<proteinExistence type="predicted"/>